<organism evidence="1 2">
    <name type="scientific">Clostridioides difficile</name>
    <name type="common">Peptoclostridium difficile</name>
    <dbReference type="NCBI Taxonomy" id="1496"/>
    <lineage>
        <taxon>Bacteria</taxon>
        <taxon>Bacillati</taxon>
        <taxon>Bacillota</taxon>
        <taxon>Clostridia</taxon>
        <taxon>Peptostreptococcales</taxon>
        <taxon>Peptostreptococcaceae</taxon>
        <taxon>Clostridioides</taxon>
    </lineage>
</organism>
<protein>
    <submittedName>
        <fullName evidence="1">Uncharacterized protein</fullName>
    </submittedName>
</protein>
<accession>A0A9X8WRT2</accession>
<dbReference type="EMBL" id="FUPS01000014">
    <property type="protein sequence ID" value="SJS98677.1"/>
    <property type="molecule type" value="Genomic_DNA"/>
</dbReference>
<evidence type="ECO:0000313" key="2">
    <source>
        <dbReference type="Proteomes" id="UP000189137"/>
    </source>
</evidence>
<dbReference type="Proteomes" id="UP000189137">
    <property type="component" value="Unassembled WGS sequence"/>
</dbReference>
<dbReference type="RefSeq" id="WP_021402172.1">
    <property type="nucleotide sequence ID" value="NZ_CP029155.1"/>
</dbReference>
<sequence length="148" mass="17152">MKIKKIILGLDNLENVELGIGDVGGFYLDNIHEIIGGFTLSYIGKCKQADYLHIQIHKRVDEIQRLHDYKDITNVKIEYEDGSVEDIYVPYKQEGDFLGLDNLYQTSFISKRGYLHIVISKDKTVEEVFNEEFEDDEGVEFSFNMYGI</sequence>
<gene>
    <name evidence="1" type="ORF">SAMEA3375112_03344</name>
</gene>
<reference evidence="1 2" key="1">
    <citation type="submission" date="2017-02" db="EMBL/GenBank/DDBJ databases">
        <authorList>
            <consortium name="Pathogen Informatics"/>
        </authorList>
    </citation>
    <scope>NUCLEOTIDE SEQUENCE [LARGE SCALE GENOMIC DNA]</scope>
    <source>
        <strain evidence="1 2">VRECD0157</strain>
    </source>
</reference>
<comment type="caution">
    <text evidence="1">The sequence shown here is derived from an EMBL/GenBank/DDBJ whole genome shotgun (WGS) entry which is preliminary data.</text>
</comment>
<dbReference type="AlphaFoldDB" id="A0A9X8WRT2"/>
<proteinExistence type="predicted"/>
<name>A0A9X8WRT2_CLODI</name>
<evidence type="ECO:0000313" key="1">
    <source>
        <dbReference type="EMBL" id="SJS98677.1"/>
    </source>
</evidence>